<comment type="caution">
    <text evidence="2">The sequence shown here is derived from an EMBL/GenBank/DDBJ whole genome shotgun (WGS) entry which is preliminary data.</text>
</comment>
<proteinExistence type="predicted"/>
<gene>
    <name evidence="2" type="ORF">BTO10_14260</name>
</gene>
<accession>A0A2S7VGB8</accession>
<sequence length="130" mass="14184">MKNRILALSLLGLSSCVFADSELPSSSYEMTITVVEQSLKRDFPSVKFDYLGQTLTTSVDECSYTGTLSEHSDNTILLSATMSCTNESGSSYSEMPDFALKPEGGEASMSFGDDDTDVWTYTVTVKKLDL</sequence>
<dbReference type="AlphaFoldDB" id="A0A2S7VGB8"/>
<protein>
    <recommendedName>
        <fullName evidence="4">Lipoprotein</fullName>
    </recommendedName>
</protein>
<dbReference type="Proteomes" id="UP000238707">
    <property type="component" value="Unassembled WGS sequence"/>
</dbReference>
<feature type="signal peptide" evidence="1">
    <location>
        <begin position="1"/>
        <end position="19"/>
    </location>
</feature>
<evidence type="ECO:0000256" key="1">
    <source>
        <dbReference type="SAM" id="SignalP"/>
    </source>
</evidence>
<reference evidence="2 3" key="1">
    <citation type="submission" date="2016-12" db="EMBL/GenBank/DDBJ databases">
        <title>Diversity of luminous bacteria.</title>
        <authorList>
            <person name="Yoshizawa S."/>
            <person name="Kogure K."/>
        </authorList>
    </citation>
    <scope>NUCLEOTIDE SEQUENCE [LARGE SCALE GENOMIC DNA]</scope>
    <source>
        <strain evidence="2 3">LC2-408</strain>
    </source>
</reference>
<evidence type="ECO:0000313" key="2">
    <source>
        <dbReference type="EMBL" id="PQJ60521.1"/>
    </source>
</evidence>
<feature type="chain" id="PRO_5015739392" description="Lipoprotein" evidence="1">
    <location>
        <begin position="20"/>
        <end position="130"/>
    </location>
</feature>
<organism evidence="2 3">
    <name type="scientific">Vibrio chagasii</name>
    <dbReference type="NCBI Taxonomy" id="170679"/>
    <lineage>
        <taxon>Bacteria</taxon>
        <taxon>Pseudomonadati</taxon>
        <taxon>Pseudomonadota</taxon>
        <taxon>Gammaproteobacteria</taxon>
        <taxon>Vibrionales</taxon>
        <taxon>Vibrionaceae</taxon>
        <taxon>Vibrio</taxon>
    </lineage>
</organism>
<dbReference type="EMBL" id="MSCI01000002">
    <property type="protein sequence ID" value="PQJ60521.1"/>
    <property type="molecule type" value="Genomic_DNA"/>
</dbReference>
<evidence type="ECO:0008006" key="4">
    <source>
        <dbReference type="Google" id="ProtNLM"/>
    </source>
</evidence>
<name>A0A2S7VGB8_9VIBR</name>
<keyword evidence="3" id="KW-1185">Reference proteome</keyword>
<dbReference type="RefSeq" id="WP_105024960.1">
    <property type="nucleotide sequence ID" value="NZ_MSCI01000002.1"/>
</dbReference>
<evidence type="ECO:0000313" key="3">
    <source>
        <dbReference type="Proteomes" id="UP000238707"/>
    </source>
</evidence>
<dbReference type="PROSITE" id="PS51257">
    <property type="entry name" value="PROKAR_LIPOPROTEIN"/>
    <property type="match status" value="1"/>
</dbReference>
<keyword evidence="1" id="KW-0732">Signal</keyword>